<accession>A0ABU5QYR1</accession>
<name>A0ABU5QYR1_9PSEU</name>
<dbReference type="RefSeq" id="WP_323323602.1">
    <property type="nucleotide sequence ID" value="NZ_JAYFSI010000001.1"/>
</dbReference>
<comment type="caution">
    <text evidence="1">The sequence shown here is derived from an EMBL/GenBank/DDBJ whole genome shotgun (WGS) entry which is preliminary data.</text>
</comment>
<gene>
    <name evidence="1" type="ORF">VA596_03705</name>
</gene>
<evidence type="ECO:0000313" key="2">
    <source>
        <dbReference type="Proteomes" id="UP001304298"/>
    </source>
</evidence>
<sequence length="47" mass="4886">MRTVPGRLPLVLNRKFPLGKYPDGSTGAESVLLGGTGRESAAPVFAT</sequence>
<proteinExistence type="predicted"/>
<protein>
    <submittedName>
        <fullName evidence="1">Uncharacterized protein</fullName>
    </submittedName>
</protein>
<keyword evidence="2" id="KW-1185">Reference proteome</keyword>
<dbReference type="EMBL" id="JAYFSI010000001">
    <property type="protein sequence ID" value="MEA5358629.1"/>
    <property type="molecule type" value="Genomic_DNA"/>
</dbReference>
<organism evidence="1 2">
    <name type="scientific">Amycolatopsis heterodermiae</name>
    <dbReference type="NCBI Taxonomy" id="3110235"/>
    <lineage>
        <taxon>Bacteria</taxon>
        <taxon>Bacillati</taxon>
        <taxon>Actinomycetota</taxon>
        <taxon>Actinomycetes</taxon>
        <taxon>Pseudonocardiales</taxon>
        <taxon>Pseudonocardiaceae</taxon>
        <taxon>Amycolatopsis</taxon>
    </lineage>
</organism>
<evidence type="ECO:0000313" key="1">
    <source>
        <dbReference type="EMBL" id="MEA5358629.1"/>
    </source>
</evidence>
<reference evidence="1 2" key="1">
    <citation type="submission" date="2023-12" db="EMBL/GenBank/DDBJ databases">
        <title>Amycolatopsis sp. V23-08.</title>
        <authorList>
            <person name="Somphong A."/>
        </authorList>
    </citation>
    <scope>NUCLEOTIDE SEQUENCE [LARGE SCALE GENOMIC DNA]</scope>
    <source>
        <strain evidence="1 2">V23-08</strain>
    </source>
</reference>
<dbReference type="Proteomes" id="UP001304298">
    <property type="component" value="Unassembled WGS sequence"/>
</dbReference>